<keyword evidence="2" id="KW-1185">Reference proteome</keyword>
<sequence length="74" mass="8299">MYHSNFKTILPINSLPSISSAHSDKWHTKTGATHLITNLNKNLKSGYLPFGETVYPLLKNCKSGYSQSQTNLNF</sequence>
<dbReference type="EMBL" id="DUZY01000001">
    <property type="protein sequence ID" value="DAD19942.1"/>
    <property type="molecule type" value="Genomic_DNA"/>
</dbReference>
<proteinExistence type="predicted"/>
<gene>
    <name evidence="1" type="ORF">HUJ06_021405</name>
</gene>
<organism evidence="1 2">
    <name type="scientific">Nelumbo nucifera</name>
    <name type="common">Sacred lotus</name>
    <dbReference type="NCBI Taxonomy" id="4432"/>
    <lineage>
        <taxon>Eukaryota</taxon>
        <taxon>Viridiplantae</taxon>
        <taxon>Streptophyta</taxon>
        <taxon>Embryophyta</taxon>
        <taxon>Tracheophyta</taxon>
        <taxon>Spermatophyta</taxon>
        <taxon>Magnoliopsida</taxon>
        <taxon>Proteales</taxon>
        <taxon>Nelumbonaceae</taxon>
        <taxon>Nelumbo</taxon>
    </lineage>
</organism>
<reference evidence="1 2" key="1">
    <citation type="journal article" date="2020" name="Mol. Biol. Evol.">
        <title>Distinct Expression and Methylation Patterns for Genes with Different Fates following a Single Whole-Genome Duplication in Flowering Plants.</title>
        <authorList>
            <person name="Shi T."/>
            <person name="Rahmani R.S."/>
            <person name="Gugger P.F."/>
            <person name="Wang M."/>
            <person name="Li H."/>
            <person name="Zhang Y."/>
            <person name="Li Z."/>
            <person name="Wang Q."/>
            <person name="Van de Peer Y."/>
            <person name="Marchal K."/>
            <person name="Chen J."/>
        </authorList>
    </citation>
    <scope>NUCLEOTIDE SEQUENCE [LARGE SCALE GENOMIC DNA]</scope>
    <source>
        <tissue evidence="1">Leaf</tissue>
    </source>
</reference>
<evidence type="ECO:0000313" key="1">
    <source>
        <dbReference type="EMBL" id="DAD19942.1"/>
    </source>
</evidence>
<dbReference type="AlphaFoldDB" id="A0A822XIW7"/>
<accession>A0A822XIW7</accession>
<evidence type="ECO:0000313" key="2">
    <source>
        <dbReference type="Proteomes" id="UP000607653"/>
    </source>
</evidence>
<dbReference type="Proteomes" id="UP000607653">
    <property type="component" value="Unassembled WGS sequence"/>
</dbReference>
<name>A0A822XIW7_NELNU</name>
<comment type="caution">
    <text evidence="1">The sequence shown here is derived from an EMBL/GenBank/DDBJ whole genome shotgun (WGS) entry which is preliminary data.</text>
</comment>
<protein>
    <submittedName>
        <fullName evidence="1">Uncharacterized protein</fullName>
    </submittedName>
</protein>